<evidence type="ECO:0000256" key="7">
    <source>
        <dbReference type="ARBA" id="ARBA00022792"/>
    </source>
</evidence>
<dbReference type="Proteomes" id="UP000729402">
    <property type="component" value="Unassembled WGS sequence"/>
</dbReference>
<evidence type="ECO:0000256" key="1">
    <source>
        <dbReference type="ARBA" id="ARBA00004141"/>
    </source>
</evidence>
<keyword evidence="6" id="KW-0677">Repeat</keyword>
<keyword evidence="9" id="KW-0346">Stress response</keyword>
<evidence type="ECO:0008006" key="16">
    <source>
        <dbReference type="Google" id="ProtNLM"/>
    </source>
</evidence>
<keyword evidence="11 12" id="KW-0472">Membrane</keyword>
<comment type="caution">
    <text evidence="14">The sequence shown here is derived from an EMBL/GenBank/DDBJ whole genome shotgun (WGS) entry which is preliminary data.</text>
</comment>
<dbReference type="GO" id="GO:0015171">
    <property type="term" value="F:amino acid transmembrane transporter activity"/>
    <property type="evidence" value="ECO:0007669"/>
    <property type="project" value="UniProtKB-ARBA"/>
</dbReference>
<keyword evidence="5 12" id="KW-0812">Transmembrane</keyword>
<evidence type="ECO:0000313" key="14">
    <source>
        <dbReference type="EMBL" id="KAG8090371.1"/>
    </source>
</evidence>
<keyword evidence="7" id="KW-0999">Mitochondrion inner membrane</keyword>
<feature type="repeat" description="Solcar" evidence="12">
    <location>
        <begin position="10"/>
        <end position="103"/>
    </location>
</feature>
<evidence type="ECO:0000256" key="12">
    <source>
        <dbReference type="PROSITE-ProRule" id="PRU00282"/>
    </source>
</evidence>
<evidence type="ECO:0000256" key="8">
    <source>
        <dbReference type="ARBA" id="ARBA00022989"/>
    </source>
</evidence>
<keyword evidence="15" id="KW-1185">Reference proteome</keyword>
<reference evidence="14" key="2">
    <citation type="submission" date="2021-02" db="EMBL/GenBank/DDBJ databases">
        <authorList>
            <person name="Kimball J.A."/>
            <person name="Haas M.W."/>
            <person name="Macchietto M."/>
            <person name="Kono T."/>
            <person name="Duquette J."/>
            <person name="Shao M."/>
        </authorList>
    </citation>
    <scope>NUCLEOTIDE SEQUENCE</scope>
    <source>
        <tissue evidence="14">Fresh leaf tissue</tissue>
    </source>
</reference>
<dbReference type="InterPro" id="IPR018108">
    <property type="entry name" value="MCP_transmembrane"/>
</dbReference>
<dbReference type="PANTHER" id="PTHR45618">
    <property type="entry name" value="MITOCHONDRIAL DICARBOXYLATE CARRIER-RELATED"/>
    <property type="match status" value="1"/>
</dbReference>
<keyword evidence="4 13" id="KW-0813">Transport</keyword>
<feature type="repeat" description="Solcar" evidence="12">
    <location>
        <begin position="113"/>
        <end position="204"/>
    </location>
</feature>
<gene>
    <name evidence="14" type="ORF">GUJ93_ZPchr0011g26937</name>
</gene>
<reference evidence="14" key="1">
    <citation type="journal article" date="2021" name="bioRxiv">
        <title>Whole Genome Assembly and Annotation of Northern Wild Rice, Zizania palustris L., Supports a Whole Genome Duplication in the Zizania Genus.</title>
        <authorList>
            <person name="Haas M."/>
            <person name="Kono T."/>
            <person name="Macchietto M."/>
            <person name="Millas R."/>
            <person name="McGilp L."/>
            <person name="Shao M."/>
            <person name="Duquette J."/>
            <person name="Hirsch C.N."/>
            <person name="Kimball J."/>
        </authorList>
    </citation>
    <scope>NUCLEOTIDE SEQUENCE</scope>
    <source>
        <tissue evidence="14">Fresh leaf tissue</tissue>
    </source>
</reference>
<organism evidence="14 15">
    <name type="scientific">Zizania palustris</name>
    <name type="common">Northern wild rice</name>
    <dbReference type="NCBI Taxonomy" id="103762"/>
    <lineage>
        <taxon>Eukaryota</taxon>
        <taxon>Viridiplantae</taxon>
        <taxon>Streptophyta</taxon>
        <taxon>Embryophyta</taxon>
        <taxon>Tracheophyta</taxon>
        <taxon>Spermatophyta</taxon>
        <taxon>Magnoliopsida</taxon>
        <taxon>Liliopsida</taxon>
        <taxon>Poales</taxon>
        <taxon>Poaceae</taxon>
        <taxon>BOP clade</taxon>
        <taxon>Oryzoideae</taxon>
        <taxon>Oryzeae</taxon>
        <taxon>Zizaniinae</taxon>
        <taxon>Zizania</taxon>
    </lineage>
</organism>
<dbReference type="PROSITE" id="PS50920">
    <property type="entry name" value="SOLCAR"/>
    <property type="match status" value="3"/>
</dbReference>
<evidence type="ECO:0000313" key="15">
    <source>
        <dbReference type="Proteomes" id="UP000729402"/>
    </source>
</evidence>
<dbReference type="InterPro" id="IPR050391">
    <property type="entry name" value="Mito_Metabolite_Transporter"/>
</dbReference>
<sequence length="303" mass="32230">MADHGSKPDISFAGRFTASAISACFAELCTIPLDTAKVRLQLQRNLAADAAAAPKYRGLLGTAATIAREEGAAALWKGIVPGLHRQCIYGGLRIGLYEPVKSLYVGKDHVGDVPLSKKIAAAFTTGAIAISVANPTDLVKVRLQAEGKLAPGVPRRYAGAMDAYAKIVRQEGFAALWTGLGPNVARNAIINAAELASYDQVKQTILKLPGFKDDVVTHLLSGLGAGFVAVCVGSPVDVVKSRMMGDSAYTSTLDCFVKTLKNDGPLAFYKGFLPNFARLGSWNVIMFLTLEQVQKMFVRKPGT</sequence>
<dbReference type="EMBL" id="JAAALK010000081">
    <property type="protein sequence ID" value="KAG8090371.1"/>
    <property type="molecule type" value="Genomic_DNA"/>
</dbReference>
<keyword evidence="10" id="KW-0496">Mitochondrion</keyword>
<protein>
    <recommendedName>
        <fullName evidence="16">Uncoupling protein</fullName>
    </recommendedName>
</protein>
<feature type="repeat" description="Solcar" evidence="12">
    <location>
        <begin position="213"/>
        <end position="296"/>
    </location>
</feature>
<dbReference type="GO" id="GO:0005743">
    <property type="term" value="C:mitochondrial inner membrane"/>
    <property type="evidence" value="ECO:0007669"/>
    <property type="project" value="UniProtKB-SubCell"/>
</dbReference>
<evidence type="ECO:0000256" key="6">
    <source>
        <dbReference type="ARBA" id="ARBA00022737"/>
    </source>
</evidence>
<evidence type="ECO:0000256" key="5">
    <source>
        <dbReference type="ARBA" id="ARBA00022692"/>
    </source>
</evidence>
<proteinExistence type="inferred from homology"/>
<keyword evidence="8" id="KW-1133">Transmembrane helix</keyword>
<evidence type="ECO:0000256" key="2">
    <source>
        <dbReference type="ARBA" id="ARBA00004273"/>
    </source>
</evidence>
<evidence type="ECO:0000256" key="9">
    <source>
        <dbReference type="ARBA" id="ARBA00023016"/>
    </source>
</evidence>
<comment type="subcellular location">
    <subcellularLocation>
        <location evidence="1">Membrane</location>
        <topology evidence="1">Multi-pass membrane protein</topology>
    </subcellularLocation>
    <subcellularLocation>
        <location evidence="2">Mitochondrion inner membrane</location>
    </subcellularLocation>
</comment>
<evidence type="ECO:0000256" key="13">
    <source>
        <dbReference type="RuleBase" id="RU000488"/>
    </source>
</evidence>
<dbReference type="OrthoDB" id="448427at2759"/>
<accession>A0A8J6BQR1</accession>
<dbReference type="FunFam" id="1.50.40.10:FF:000019">
    <property type="entry name" value="Mitochondrial uncoupling protein 1"/>
    <property type="match status" value="1"/>
</dbReference>
<evidence type="ECO:0000256" key="10">
    <source>
        <dbReference type="ARBA" id="ARBA00023128"/>
    </source>
</evidence>
<dbReference type="Pfam" id="PF00153">
    <property type="entry name" value="Mito_carr"/>
    <property type="match status" value="3"/>
</dbReference>
<dbReference type="AlphaFoldDB" id="A0A8J6BQR1"/>
<evidence type="ECO:0000256" key="4">
    <source>
        <dbReference type="ARBA" id="ARBA00022448"/>
    </source>
</evidence>
<evidence type="ECO:0000256" key="3">
    <source>
        <dbReference type="ARBA" id="ARBA00006375"/>
    </source>
</evidence>
<comment type="similarity">
    <text evidence="3 13">Belongs to the mitochondrial carrier (TC 2.A.29) family.</text>
</comment>
<name>A0A8J6BQR1_ZIZPA</name>
<evidence type="ECO:0000256" key="11">
    <source>
        <dbReference type="ARBA" id="ARBA00023136"/>
    </source>
</evidence>